<name>A0A803KQV8_CHEQI</name>
<dbReference type="Pfam" id="PF03242">
    <property type="entry name" value="LEA_3a"/>
    <property type="match status" value="1"/>
</dbReference>
<reference evidence="1" key="2">
    <citation type="submission" date="2021-03" db="UniProtKB">
        <authorList>
            <consortium name="EnsemblPlants"/>
        </authorList>
    </citation>
    <scope>IDENTIFICATION</scope>
</reference>
<proteinExistence type="predicted"/>
<evidence type="ECO:0000313" key="2">
    <source>
        <dbReference type="Proteomes" id="UP000596660"/>
    </source>
</evidence>
<reference evidence="1" key="1">
    <citation type="journal article" date="2017" name="Nature">
        <title>The genome of Chenopodium quinoa.</title>
        <authorList>
            <person name="Jarvis D.E."/>
            <person name="Ho Y.S."/>
            <person name="Lightfoot D.J."/>
            <person name="Schmoeckel S.M."/>
            <person name="Li B."/>
            <person name="Borm T.J.A."/>
            <person name="Ohyanagi H."/>
            <person name="Mineta K."/>
            <person name="Michell C.T."/>
            <person name="Saber N."/>
            <person name="Kharbatia N.M."/>
            <person name="Rupper R.R."/>
            <person name="Sharp A.R."/>
            <person name="Dally N."/>
            <person name="Boughton B.A."/>
            <person name="Woo Y.H."/>
            <person name="Gao G."/>
            <person name="Schijlen E.G.W.M."/>
            <person name="Guo X."/>
            <person name="Momin A.A."/>
            <person name="Negrao S."/>
            <person name="Al-Babili S."/>
            <person name="Gehring C."/>
            <person name="Roessner U."/>
            <person name="Jung C."/>
            <person name="Murphy K."/>
            <person name="Arold S.T."/>
            <person name="Gojobori T."/>
            <person name="van der Linden C.G."/>
            <person name="van Loo E.N."/>
            <person name="Jellen E.N."/>
            <person name="Maughan P.J."/>
            <person name="Tester M."/>
        </authorList>
    </citation>
    <scope>NUCLEOTIDE SEQUENCE [LARGE SCALE GENOMIC DNA]</scope>
    <source>
        <strain evidence="1">cv. PI 614886</strain>
    </source>
</reference>
<dbReference type="InterPro" id="IPR004926">
    <property type="entry name" value="LEA_3a"/>
</dbReference>
<dbReference type="PANTHER" id="PTHR33509">
    <property type="entry name" value="LATE EMBRYOGENIS ABUNDANT PROTEIN 2-RELATED"/>
    <property type="match status" value="1"/>
</dbReference>
<keyword evidence="2" id="KW-1185">Reference proteome</keyword>
<organism evidence="1 2">
    <name type="scientific">Chenopodium quinoa</name>
    <name type="common">Quinoa</name>
    <dbReference type="NCBI Taxonomy" id="63459"/>
    <lineage>
        <taxon>Eukaryota</taxon>
        <taxon>Viridiplantae</taxon>
        <taxon>Streptophyta</taxon>
        <taxon>Embryophyta</taxon>
        <taxon>Tracheophyta</taxon>
        <taxon>Spermatophyta</taxon>
        <taxon>Magnoliopsida</taxon>
        <taxon>eudicotyledons</taxon>
        <taxon>Gunneridae</taxon>
        <taxon>Pentapetalae</taxon>
        <taxon>Caryophyllales</taxon>
        <taxon>Chenopodiaceae</taxon>
        <taxon>Chenopodioideae</taxon>
        <taxon>Atripliceae</taxon>
        <taxon>Chenopodium</taxon>
    </lineage>
</organism>
<dbReference type="AlphaFoldDB" id="A0A803KQV8"/>
<dbReference type="EnsemblPlants" id="AUR62001414-RA">
    <property type="protein sequence ID" value="AUR62001414-RA:cds"/>
    <property type="gene ID" value="AUR62001414"/>
</dbReference>
<protein>
    <submittedName>
        <fullName evidence="1">Uncharacterized protein</fullName>
    </submittedName>
</protein>
<sequence length="100" mass="11431">MMGRLSVIMRNNLIFLSRRTYASAASDGIRIIASNGPVLKNKASDASEKVIGNNFPITNKQLREVFWMRDPTTGFWMPENHFDEVDVAELRQKLLYNKQG</sequence>
<dbReference type="PANTHER" id="PTHR33509:SF21">
    <property type="entry name" value="OS02G0564600 PROTEIN"/>
    <property type="match status" value="1"/>
</dbReference>
<dbReference type="Gramene" id="AUR62001414-RA">
    <property type="protein sequence ID" value="AUR62001414-RA:cds"/>
    <property type="gene ID" value="AUR62001414"/>
</dbReference>
<dbReference type="OMA" id="NTKSCQD"/>
<dbReference type="Proteomes" id="UP000596660">
    <property type="component" value="Unplaced"/>
</dbReference>
<evidence type="ECO:0000313" key="1">
    <source>
        <dbReference type="EnsemblPlants" id="AUR62001414-RA:cds"/>
    </source>
</evidence>
<accession>A0A803KQV8</accession>